<comment type="caution">
    <text evidence="2">The sequence shown here is derived from an EMBL/GenBank/DDBJ whole genome shotgun (WGS) entry which is preliminary data.</text>
</comment>
<keyword evidence="3" id="KW-1185">Reference proteome</keyword>
<dbReference type="GeneID" id="87902594"/>
<evidence type="ECO:0000256" key="1">
    <source>
        <dbReference type="SAM" id="Phobius"/>
    </source>
</evidence>
<keyword evidence="1" id="KW-0812">Transmembrane</keyword>
<gene>
    <name evidence="2" type="ORF">QC762_0020440</name>
</gene>
<proteinExistence type="predicted"/>
<dbReference type="RefSeq" id="XP_062749549.1">
    <property type="nucleotide sequence ID" value="XM_062883070.1"/>
</dbReference>
<name>A0ABR0GY88_9PEZI</name>
<evidence type="ECO:0000313" key="2">
    <source>
        <dbReference type="EMBL" id="KAK4660579.1"/>
    </source>
</evidence>
<accession>A0ABR0GY88</accession>
<dbReference type="Proteomes" id="UP001323405">
    <property type="component" value="Unassembled WGS sequence"/>
</dbReference>
<protein>
    <submittedName>
        <fullName evidence="2">Uncharacterized protein</fullName>
    </submittedName>
</protein>
<keyword evidence="1" id="KW-0472">Membrane</keyword>
<evidence type="ECO:0000313" key="3">
    <source>
        <dbReference type="Proteomes" id="UP001323405"/>
    </source>
</evidence>
<organism evidence="2 3">
    <name type="scientific">Podospora pseudocomata</name>
    <dbReference type="NCBI Taxonomy" id="2093779"/>
    <lineage>
        <taxon>Eukaryota</taxon>
        <taxon>Fungi</taxon>
        <taxon>Dikarya</taxon>
        <taxon>Ascomycota</taxon>
        <taxon>Pezizomycotina</taxon>
        <taxon>Sordariomycetes</taxon>
        <taxon>Sordariomycetidae</taxon>
        <taxon>Sordariales</taxon>
        <taxon>Podosporaceae</taxon>
        <taxon>Podospora</taxon>
    </lineage>
</organism>
<feature type="transmembrane region" description="Helical" evidence="1">
    <location>
        <begin position="126"/>
        <end position="146"/>
    </location>
</feature>
<dbReference type="EMBL" id="JAFFHA010000001">
    <property type="protein sequence ID" value="KAK4660579.1"/>
    <property type="molecule type" value="Genomic_DNA"/>
</dbReference>
<keyword evidence="1" id="KW-1133">Transmembrane helix</keyword>
<reference evidence="2 3" key="1">
    <citation type="journal article" date="2023" name="bioRxiv">
        <title>High-quality genome assemblies of four members of thePodospora anserinaspecies complex.</title>
        <authorList>
            <person name="Ament-Velasquez S.L."/>
            <person name="Vogan A.A."/>
            <person name="Wallerman O."/>
            <person name="Hartmann F."/>
            <person name="Gautier V."/>
            <person name="Silar P."/>
            <person name="Giraud T."/>
            <person name="Johannesson H."/>
        </authorList>
    </citation>
    <scope>NUCLEOTIDE SEQUENCE [LARGE SCALE GENOMIC DNA]</scope>
    <source>
        <strain evidence="2 3">CBS 415.72m</strain>
    </source>
</reference>
<sequence>MGHQLESFLGSPACQPCTISFGGTVPGSGVGSLTATPSSGLPLAYWDDTPYQHAFDPHTYCVADNIGPISYWKYYSPVCDPRHERCANKYGIRRHLFFDRKSFAVCSFSIVKLQLIKLLLSYGHWFFWSIIATNLFIFSVLNFIWYSRNKRSICLEPQRHLTNIKCAVPNRELHHDAKTNRDNPRHRELWSTIKSFNINPELSFLSICKFYHHCRSFGNKPDTRDREFTDCAVTWNIKWNSTSRVDWKRNGVISLEQFDWSNKRTIRNRLNVWHRKRDLHSVDEYHSLNLGDRNCHNCIIERNCTVRSCIFSHWHLVCAISADKHICFVPGPKLAWD</sequence>